<evidence type="ECO:0000256" key="1">
    <source>
        <dbReference type="ARBA" id="ARBA00023015"/>
    </source>
</evidence>
<dbReference type="GO" id="GO:0003677">
    <property type="term" value="F:DNA binding"/>
    <property type="evidence" value="ECO:0007669"/>
    <property type="project" value="UniProtKB-KW"/>
</dbReference>
<comment type="caution">
    <text evidence="5">The sequence shown here is derived from an EMBL/GenBank/DDBJ whole genome shotgun (WGS) entry which is preliminary data.</text>
</comment>
<accession>S0FJ70</accession>
<dbReference type="InterPro" id="IPR036388">
    <property type="entry name" value="WH-like_DNA-bd_sf"/>
</dbReference>
<dbReference type="PROSITE" id="PS50995">
    <property type="entry name" value="HTH_MARR_2"/>
    <property type="match status" value="1"/>
</dbReference>
<organism evidence="5 6">
    <name type="scientific">Ruminiclostridium cellobioparum subsp. termitidis CT1112</name>
    <dbReference type="NCBI Taxonomy" id="1195236"/>
    <lineage>
        <taxon>Bacteria</taxon>
        <taxon>Bacillati</taxon>
        <taxon>Bacillota</taxon>
        <taxon>Clostridia</taxon>
        <taxon>Eubacteriales</taxon>
        <taxon>Oscillospiraceae</taxon>
        <taxon>Ruminiclostridium</taxon>
    </lineage>
</organism>
<dbReference type="Pfam" id="PF01047">
    <property type="entry name" value="MarR"/>
    <property type="match status" value="1"/>
</dbReference>
<dbReference type="EMBL" id="AORV01000072">
    <property type="protein sequence ID" value="EMS69159.1"/>
    <property type="molecule type" value="Genomic_DNA"/>
</dbReference>
<name>S0FJ70_RUMCE</name>
<dbReference type="GO" id="GO:0003700">
    <property type="term" value="F:DNA-binding transcription factor activity"/>
    <property type="evidence" value="ECO:0007669"/>
    <property type="project" value="InterPro"/>
</dbReference>
<evidence type="ECO:0000313" key="6">
    <source>
        <dbReference type="Proteomes" id="UP000014155"/>
    </source>
</evidence>
<feature type="domain" description="HTH marR-type" evidence="4">
    <location>
        <begin position="11"/>
        <end position="142"/>
    </location>
</feature>
<reference evidence="5 6" key="1">
    <citation type="journal article" date="2013" name="Genome Announc.">
        <title>Draft Genome Sequence of the Cellulolytic, Mesophilic, Anaerobic Bacterium Clostridium termitidis Strain CT1112 (DSM 5398).</title>
        <authorList>
            <person name="Lal S."/>
            <person name="Ramachandran U."/>
            <person name="Zhang X."/>
            <person name="Munir R."/>
            <person name="Sparling R."/>
            <person name="Levin D.B."/>
        </authorList>
    </citation>
    <scope>NUCLEOTIDE SEQUENCE [LARGE SCALE GENOMIC DNA]</scope>
    <source>
        <strain evidence="5 6">CT1112</strain>
    </source>
</reference>
<protein>
    <submittedName>
        <fullName evidence="5">Transcriptional regulator</fullName>
    </submittedName>
</protein>
<proteinExistence type="predicted"/>
<gene>
    <name evidence="5" type="ORF">CTER_5274</name>
</gene>
<keyword evidence="1" id="KW-0805">Transcription regulation</keyword>
<dbReference type="InterPro" id="IPR000835">
    <property type="entry name" value="HTH_MarR-typ"/>
</dbReference>
<dbReference type="InterPro" id="IPR036390">
    <property type="entry name" value="WH_DNA-bd_sf"/>
</dbReference>
<keyword evidence="6" id="KW-1185">Reference proteome</keyword>
<evidence type="ECO:0000256" key="3">
    <source>
        <dbReference type="ARBA" id="ARBA00023163"/>
    </source>
</evidence>
<sequence length="148" mass="16748">MFTKEALLEISNNMFFLFLSLNHKMINRSIMLKGLSVPPSHMKVIFYLTTNGPSPVSKIANDLEISKPNMTPIIDNLIAEGYAVRYDDPNDRRIINIKATEKAFNTLKQKKQETVELVSEKLSSLSDEDIELLMATIPPLIKILGKIK</sequence>
<dbReference type="RefSeq" id="WP_004630911.1">
    <property type="nucleotide sequence ID" value="NZ_AORV01000072.1"/>
</dbReference>
<dbReference type="SMART" id="SM00347">
    <property type="entry name" value="HTH_MARR"/>
    <property type="match status" value="1"/>
</dbReference>
<dbReference type="PANTHER" id="PTHR42756:SF1">
    <property type="entry name" value="TRANSCRIPTIONAL REPRESSOR OF EMRAB OPERON"/>
    <property type="match status" value="1"/>
</dbReference>
<keyword evidence="3" id="KW-0804">Transcription</keyword>
<dbReference type="PATRIC" id="fig|1195236.3.peg.5412"/>
<dbReference type="Proteomes" id="UP000014155">
    <property type="component" value="Unassembled WGS sequence"/>
</dbReference>
<evidence type="ECO:0000256" key="2">
    <source>
        <dbReference type="ARBA" id="ARBA00023125"/>
    </source>
</evidence>
<dbReference type="PRINTS" id="PR00598">
    <property type="entry name" value="HTHMARR"/>
</dbReference>
<dbReference type="AlphaFoldDB" id="S0FJ70"/>
<dbReference type="SUPFAM" id="SSF46785">
    <property type="entry name" value="Winged helix' DNA-binding domain"/>
    <property type="match status" value="1"/>
</dbReference>
<keyword evidence="2" id="KW-0238">DNA-binding</keyword>
<evidence type="ECO:0000259" key="4">
    <source>
        <dbReference type="PROSITE" id="PS50995"/>
    </source>
</evidence>
<dbReference type="STRING" id="1195236.CTER_5274"/>
<dbReference type="eggNOG" id="COG1846">
    <property type="taxonomic scope" value="Bacteria"/>
</dbReference>
<evidence type="ECO:0000313" key="5">
    <source>
        <dbReference type="EMBL" id="EMS69159.1"/>
    </source>
</evidence>
<dbReference type="PANTHER" id="PTHR42756">
    <property type="entry name" value="TRANSCRIPTIONAL REGULATOR, MARR"/>
    <property type="match status" value="1"/>
</dbReference>
<dbReference type="Gene3D" id="1.10.10.10">
    <property type="entry name" value="Winged helix-like DNA-binding domain superfamily/Winged helix DNA-binding domain"/>
    <property type="match status" value="1"/>
</dbReference>